<name>A0ABP3G6B8_9BACI</name>
<evidence type="ECO:0000313" key="1">
    <source>
        <dbReference type="EMBL" id="GAA0337409.1"/>
    </source>
</evidence>
<dbReference type="PANTHER" id="PTHR12697">
    <property type="entry name" value="PBS LYASE HEAT-LIKE PROTEIN"/>
    <property type="match status" value="1"/>
</dbReference>
<dbReference type="EMBL" id="BAAADJ010000052">
    <property type="protein sequence ID" value="GAA0337409.1"/>
    <property type="molecule type" value="Genomic_DNA"/>
</dbReference>
<sequence>MDKKEYVIDLINRMNDTTRVFDPEFNGYVPVISKQAYNEAEQLADKECIEPLKNLIAVHSSNKAFDKDVRRKVYNILNKIATNTNEMDVFTFFEERLDYETDKYIVGDGLLEDIVRSEYVPALKRILPLVEHKDWQVRHEAIRLLGRYQKEEVEDTLLSLLKADSNPYDIEYTLGALGRIGSTKVLERIDPLLYHKKGEVRASAIAILKVVGGKTYMKVYEEGLNDRSPAVKLNALSAILKHGDEKQIPLLISRLKTILKRERKYEPGNLESSDVVKILKFLLHYKNEQVVELLEWIREKKWSMLFELEQEWLLKET</sequence>
<reference evidence="2" key="1">
    <citation type="journal article" date="2019" name="Int. J. Syst. Evol. Microbiol.">
        <title>The Global Catalogue of Microorganisms (GCM) 10K type strain sequencing project: providing services to taxonomists for standard genome sequencing and annotation.</title>
        <authorList>
            <consortium name="The Broad Institute Genomics Platform"/>
            <consortium name="The Broad Institute Genome Sequencing Center for Infectious Disease"/>
            <person name="Wu L."/>
            <person name="Ma J."/>
        </authorList>
    </citation>
    <scope>NUCLEOTIDE SEQUENCE [LARGE SCALE GENOMIC DNA]</scope>
    <source>
        <strain evidence="2">JCM 9731</strain>
    </source>
</reference>
<dbReference type="PANTHER" id="PTHR12697:SF5">
    <property type="entry name" value="DEOXYHYPUSINE HYDROXYLASE"/>
    <property type="match status" value="1"/>
</dbReference>
<dbReference type="SUPFAM" id="SSF48371">
    <property type="entry name" value="ARM repeat"/>
    <property type="match status" value="1"/>
</dbReference>
<proteinExistence type="predicted"/>
<dbReference type="InterPro" id="IPR011989">
    <property type="entry name" value="ARM-like"/>
</dbReference>
<dbReference type="Gene3D" id="1.25.10.10">
    <property type="entry name" value="Leucine-rich Repeat Variant"/>
    <property type="match status" value="1"/>
</dbReference>
<evidence type="ECO:0000313" key="2">
    <source>
        <dbReference type="Proteomes" id="UP001500782"/>
    </source>
</evidence>
<dbReference type="InterPro" id="IPR016024">
    <property type="entry name" value="ARM-type_fold"/>
</dbReference>
<organism evidence="1 2">
    <name type="scientific">Bacillus carboniphilus</name>
    <dbReference type="NCBI Taxonomy" id="86663"/>
    <lineage>
        <taxon>Bacteria</taxon>
        <taxon>Bacillati</taxon>
        <taxon>Bacillota</taxon>
        <taxon>Bacilli</taxon>
        <taxon>Bacillales</taxon>
        <taxon>Bacillaceae</taxon>
        <taxon>Bacillus</taxon>
    </lineage>
</organism>
<dbReference type="Pfam" id="PF13646">
    <property type="entry name" value="HEAT_2"/>
    <property type="match status" value="1"/>
</dbReference>
<evidence type="ECO:0008006" key="3">
    <source>
        <dbReference type="Google" id="ProtNLM"/>
    </source>
</evidence>
<gene>
    <name evidence="1" type="ORF">GCM10008967_29580</name>
</gene>
<dbReference type="RefSeq" id="WP_343800374.1">
    <property type="nucleotide sequence ID" value="NZ_BAAADJ010000052.1"/>
</dbReference>
<accession>A0ABP3G6B8</accession>
<keyword evidence="2" id="KW-1185">Reference proteome</keyword>
<protein>
    <recommendedName>
        <fullName evidence="3">HEAT repeat domain-containing protein</fullName>
    </recommendedName>
</protein>
<comment type="caution">
    <text evidence="1">The sequence shown here is derived from an EMBL/GenBank/DDBJ whole genome shotgun (WGS) entry which is preliminary data.</text>
</comment>
<dbReference type="Proteomes" id="UP001500782">
    <property type="component" value="Unassembled WGS sequence"/>
</dbReference>